<dbReference type="EMBL" id="CM047736">
    <property type="protein sequence ID" value="KAJ0051761.1"/>
    <property type="molecule type" value="Genomic_DNA"/>
</dbReference>
<sequence>MNRDPIPRPTVADRRHSSLTARHLLSLSSLGVGSSFPASLRHKTPSLRDLKRDHSSLSDQVKNMNTDCFPGPGVLDNLQNLSNEYELLKKKYIDESSERKWLYNEVIELKGNIRVFYRCGPLNQATNCFF</sequence>
<gene>
    <name evidence="1" type="ORF">Pint_02556</name>
</gene>
<organism evidence="1 2">
    <name type="scientific">Pistacia integerrima</name>
    <dbReference type="NCBI Taxonomy" id="434235"/>
    <lineage>
        <taxon>Eukaryota</taxon>
        <taxon>Viridiplantae</taxon>
        <taxon>Streptophyta</taxon>
        <taxon>Embryophyta</taxon>
        <taxon>Tracheophyta</taxon>
        <taxon>Spermatophyta</taxon>
        <taxon>Magnoliopsida</taxon>
        <taxon>eudicotyledons</taxon>
        <taxon>Gunneridae</taxon>
        <taxon>Pentapetalae</taxon>
        <taxon>rosids</taxon>
        <taxon>malvids</taxon>
        <taxon>Sapindales</taxon>
        <taxon>Anacardiaceae</taxon>
        <taxon>Pistacia</taxon>
    </lineage>
</organism>
<accession>A0ACC0ZF26</accession>
<evidence type="ECO:0000313" key="2">
    <source>
        <dbReference type="Proteomes" id="UP001163603"/>
    </source>
</evidence>
<dbReference type="Proteomes" id="UP001163603">
    <property type="component" value="Chromosome 1"/>
</dbReference>
<evidence type="ECO:0000313" key="1">
    <source>
        <dbReference type="EMBL" id="KAJ0051761.1"/>
    </source>
</evidence>
<protein>
    <submittedName>
        <fullName evidence="1">Uncharacterized protein</fullName>
    </submittedName>
</protein>
<comment type="caution">
    <text evidence="1">The sequence shown here is derived from an EMBL/GenBank/DDBJ whole genome shotgun (WGS) entry which is preliminary data.</text>
</comment>
<reference evidence="2" key="1">
    <citation type="journal article" date="2023" name="G3 (Bethesda)">
        <title>Genome assembly and association tests identify interacting loci associated with vigor, precocity, and sex in interspecific pistachio rootstocks.</title>
        <authorList>
            <person name="Palmer W."/>
            <person name="Jacygrad E."/>
            <person name="Sagayaradj S."/>
            <person name="Cavanaugh K."/>
            <person name="Han R."/>
            <person name="Bertier L."/>
            <person name="Beede B."/>
            <person name="Kafkas S."/>
            <person name="Golino D."/>
            <person name="Preece J."/>
            <person name="Michelmore R."/>
        </authorList>
    </citation>
    <scope>NUCLEOTIDE SEQUENCE [LARGE SCALE GENOMIC DNA]</scope>
</reference>
<keyword evidence="2" id="KW-1185">Reference proteome</keyword>
<proteinExistence type="predicted"/>
<name>A0ACC0ZF26_9ROSI</name>